<evidence type="ECO:0000256" key="1">
    <source>
        <dbReference type="ARBA" id="ARBA00010233"/>
    </source>
</evidence>
<dbReference type="InterPro" id="IPR029062">
    <property type="entry name" value="Class_I_gatase-like"/>
</dbReference>
<dbReference type="EMBL" id="QXEV01000026">
    <property type="protein sequence ID" value="RIA64980.1"/>
    <property type="molecule type" value="Genomic_DNA"/>
</dbReference>
<dbReference type="GO" id="GO:0008236">
    <property type="term" value="F:serine-type peptidase activity"/>
    <property type="evidence" value="ECO:0007669"/>
    <property type="project" value="UniProtKB-KW"/>
</dbReference>
<dbReference type="OrthoDB" id="9807329at2"/>
<feature type="active site" description="Charge relay system" evidence="6">
    <location>
        <position position="234"/>
    </location>
</feature>
<keyword evidence="2 9" id="KW-0121">Carboxypeptidase</keyword>
<proteinExistence type="inferred from homology"/>
<dbReference type="SUPFAM" id="SSF141986">
    <property type="entry name" value="LD-carboxypeptidase A C-terminal domain-like"/>
    <property type="match status" value="1"/>
</dbReference>
<evidence type="ECO:0000259" key="8">
    <source>
        <dbReference type="Pfam" id="PF17676"/>
    </source>
</evidence>
<accession>A0A397QTQ8</accession>
<dbReference type="GO" id="GO:0004180">
    <property type="term" value="F:carboxypeptidase activity"/>
    <property type="evidence" value="ECO:0007669"/>
    <property type="project" value="UniProtKB-KW"/>
</dbReference>
<keyword evidence="3" id="KW-0645">Protease</keyword>
<dbReference type="RefSeq" id="WP_119016763.1">
    <property type="nucleotide sequence ID" value="NZ_QXEV01000026.1"/>
</dbReference>
<evidence type="ECO:0000256" key="4">
    <source>
        <dbReference type="ARBA" id="ARBA00022801"/>
    </source>
</evidence>
<protein>
    <submittedName>
        <fullName evidence="9">Muramoyltetrapeptide carboxypeptidase LdcA involved in peptidoglycan recycling</fullName>
    </submittedName>
</protein>
<feature type="domain" description="LD-carboxypeptidase N-terminal" evidence="7">
    <location>
        <begin position="12"/>
        <end position="132"/>
    </location>
</feature>
<evidence type="ECO:0000313" key="9">
    <source>
        <dbReference type="EMBL" id="RIA64980.1"/>
    </source>
</evidence>
<dbReference type="AlphaFoldDB" id="A0A397QTQ8"/>
<dbReference type="Gene3D" id="3.50.30.60">
    <property type="entry name" value="LD-carboxypeptidase A C-terminal domain-like"/>
    <property type="match status" value="1"/>
</dbReference>
<evidence type="ECO:0000256" key="5">
    <source>
        <dbReference type="ARBA" id="ARBA00022825"/>
    </source>
</evidence>
<keyword evidence="4" id="KW-0378">Hydrolase</keyword>
<comment type="similarity">
    <text evidence="1">Belongs to the peptidase S66 family.</text>
</comment>
<feature type="domain" description="LD-carboxypeptidase C-terminal" evidence="8">
    <location>
        <begin position="195"/>
        <end position="317"/>
    </location>
</feature>
<evidence type="ECO:0000256" key="6">
    <source>
        <dbReference type="PIRSR" id="PIRSR028757-1"/>
    </source>
</evidence>
<feature type="active site" description="Charge relay system" evidence="6">
    <location>
        <position position="302"/>
    </location>
</feature>
<dbReference type="GO" id="GO:0006508">
    <property type="term" value="P:proteolysis"/>
    <property type="evidence" value="ECO:0007669"/>
    <property type="project" value="UniProtKB-KW"/>
</dbReference>
<dbReference type="InterPro" id="IPR040921">
    <property type="entry name" value="Peptidase_S66C"/>
</dbReference>
<feature type="active site" description="Nucleophile" evidence="6">
    <location>
        <position position="112"/>
    </location>
</feature>
<name>A0A397QTQ8_9MOLU</name>
<dbReference type="Pfam" id="PF02016">
    <property type="entry name" value="Peptidase_S66"/>
    <property type="match status" value="1"/>
</dbReference>
<dbReference type="InterPro" id="IPR040449">
    <property type="entry name" value="Peptidase_S66_N"/>
</dbReference>
<dbReference type="FunCoup" id="A0A397QTQ8">
    <property type="interactions" value="51"/>
</dbReference>
<evidence type="ECO:0000259" key="7">
    <source>
        <dbReference type="Pfam" id="PF02016"/>
    </source>
</evidence>
<organism evidence="9 10">
    <name type="scientific">Anaeroplasma bactoclasticum</name>
    <dbReference type="NCBI Taxonomy" id="2088"/>
    <lineage>
        <taxon>Bacteria</taxon>
        <taxon>Bacillati</taxon>
        <taxon>Mycoplasmatota</taxon>
        <taxon>Mollicutes</taxon>
        <taxon>Anaeroplasmatales</taxon>
        <taxon>Anaeroplasmataceae</taxon>
        <taxon>Anaeroplasma</taxon>
    </lineage>
</organism>
<reference evidence="9 10" key="1">
    <citation type="submission" date="2018-08" db="EMBL/GenBank/DDBJ databases">
        <title>Genomic Encyclopedia of Archaeal and Bacterial Type Strains, Phase II (KMG-II): from individual species to whole genera.</title>
        <authorList>
            <person name="Goeker M."/>
        </authorList>
    </citation>
    <scope>NUCLEOTIDE SEQUENCE [LARGE SCALE GENOMIC DNA]</scope>
    <source>
        <strain evidence="9 10">ATCC 27112</strain>
    </source>
</reference>
<dbReference type="Gene3D" id="3.40.50.10740">
    <property type="entry name" value="Class I glutamine amidotransferase-like"/>
    <property type="match status" value="1"/>
</dbReference>
<dbReference type="InterPro" id="IPR003507">
    <property type="entry name" value="S66_fam"/>
</dbReference>
<sequence length="332" mass="38273">MKPEFLKENPTIYLVAPSFGCTTEPYKTRLEASIEKFKSLGANVIEGKNIWLSEGVVSSNTPILRAKEINDAFLSNADAIISVGGGELMCEILPYIDFEEIKKNPKWFVGFSDNTNLTYTITTICNIETIYGANAPHFYNMEYDTKDTWDMLYGKRDFKGYKKWQLENNDKNPLQKLNLRKRTIIKPYNYTKPVTGRLIGGCLDCLINLCGTQFDYTKEYINKHRGEGIIFFMEACDLNSISLRRALFQLKNASWFEHVDMFIIGRSLQYFNHNFDVTMEDSYISMLEEFGKPILFNVDLGHLPPSMPIRTGALATIEYKKDKKNIFITYKD</sequence>
<dbReference type="PANTHER" id="PTHR30237:SF2">
    <property type="entry name" value="MUREIN TETRAPEPTIDE CARBOXYPEPTIDASE"/>
    <property type="match status" value="1"/>
</dbReference>
<keyword evidence="10" id="KW-1185">Reference proteome</keyword>
<gene>
    <name evidence="9" type="ORF">EI71_01676</name>
</gene>
<dbReference type="InterPro" id="IPR027478">
    <property type="entry name" value="LdcA_N"/>
</dbReference>
<dbReference type="CDD" id="cd07062">
    <property type="entry name" value="Peptidase_S66_mccF_like"/>
    <property type="match status" value="1"/>
</dbReference>
<comment type="caution">
    <text evidence="9">The sequence shown here is derived from an EMBL/GenBank/DDBJ whole genome shotgun (WGS) entry which is preliminary data.</text>
</comment>
<evidence type="ECO:0000256" key="2">
    <source>
        <dbReference type="ARBA" id="ARBA00022645"/>
    </source>
</evidence>
<evidence type="ECO:0000256" key="3">
    <source>
        <dbReference type="ARBA" id="ARBA00022670"/>
    </source>
</evidence>
<dbReference type="PIRSF" id="PIRSF028757">
    <property type="entry name" value="LD-carboxypeptidase"/>
    <property type="match status" value="1"/>
</dbReference>
<evidence type="ECO:0000313" key="10">
    <source>
        <dbReference type="Proteomes" id="UP000266506"/>
    </source>
</evidence>
<dbReference type="InterPro" id="IPR027461">
    <property type="entry name" value="Carboxypeptidase_A_C_sf"/>
</dbReference>
<dbReference type="Pfam" id="PF17676">
    <property type="entry name" value="Peptidase_S66C"/>
    <property type="match status" value="1"/>
</dbReference>
<dbReference type="PANTHER" id="PTHR30237">
    <property type="entry name" value="MURAMOYLTETRAPEPTIDE CARBOXYPEPTIDASE"/>
    <property type="match status" value="1"/>
</dbReference>
<dbReference type="InParanoid" id="A0A397QTQ8"/>
<dbReference type="Proteomes" id="UP000266506">
    <property type="component" value="Unassembled WGS sequence"/>
</dbReference>
<keyword evidence="5" id="KW-0720">Serine protease</keyword>
<dbReference type="SUPFAM" id="SSF52317">
    <property type="entry name" value="Class I glutamine amidotransferase-like"/>
    <property type="match status" value="1"/>
</dbReference>